<dbReference type="InterPro" id="IPR051410">
    <property type="entry name" value="Ferric/Cupric_Reductase"/>
</dbReference>
<evidence type="ECO:0000256" key="1">
    <source>
        <dbReference type="ARBA" id="ARBA00001974"/>
    </source>
</evidence>
<keyword evidence="11" id="KW-0406">Ion transport</keyword>
<evidence type="ECO:0000259" key="14">
    <source>
        <dbReference type="Pfam" id="PF01794"/>
    </source>
</evidence>
<keyword evidence="3" id="KW-0813">Transport</keyword>
<dbReference type="Pfam" id="PF08022">
    <property type="entry name" value="FAD_binding_8"/>
    <property type="match status" value="1"/>
</dbReference>
<keyword evidence="12 13" id="KW-0472">Membrane</keyword>
<evidence type="ECO:0000313" key="17">
    <source>
        <dbReference type="Proteomes" id="UP000422736"/>
    </source>
</evidence>
<protein>
    <submittedName>
        <fullName evidence="16">Ferric reductase transmembrane component 3</fullName>
    </submittedName>
</protein>
<dbReference type="PANTHER" id="PTHR32361">
    <property type="entry name" value="FERRIC/CUPRIC REDUCTASE TRANSMEMBRANE COMPONENT"/>
    <property type="match status" value="1"/>
</dbReference>
<dbReference type="Gene3D" id="3.40.50.80">
    <property type="entry name" value="Nucleotide-binding domain of ferredoxin-NADP reductase (FNR) module"/>
    <property type="match status" value="1"/>
</dbReference>
<keyword evidence="6 13" id="KW-0812">Transmembrane</keyword>
<dbReference type="CDD" id="cd06186">
    <property type="entry name" value="NOX_Duox_like_FAD_NADP"/>
    <property type="match status" value="1"/>
</dbReference>
<evidence type="ECO:0000256" key="3">
    <source>
        <dbReference type="ARBA" id="ARBA00022448"/>
    </source>
</evidence>
<name>A0ABX6EX51_KLUMA</name>
<feature type="transmembrane region" description="Helical" evidence="13">
    <location>
        <begin position="345"/>
        <end position="364"/>
    </location>
</feature>
<feature type="transmembrane region" description="Helical" evidence="13">
    <location>
        <begin position="281"/>
        <end position="303"/>
    </location>
</feature>
<dbReference type="SFLD" id="SFLDG01168">
    <property type="entry name" value="Ferric_reductase_subgroup_(FRE"/>
    <property type="match status" value="1"/>
</dbReference>
<dbReference type="SFLD" id="SFLDS00052">
    <property type="entry name" value="Ferric_Reductase_Domain"/>
    <property type="match status" value="1"/>
</dbReference>
<reference evidence="16 17" key="2">
    <citation type="submission" date="2019-11" db="EMBL/GenBank/DDBJ databases">
        <authorList>
            <person name="Lu H."/>
        </authorList>
    </citation>
    <scope>NUCLEOTIDE SEQUENCE [LARGE SCALE GENOMIC DNA]</scope>
    <source>
        <strain evidence="16 17">FIM1</strain>
    </source>
</reference>
<accession>A0ABX6EX51</accession>
<gene>
    <name evidence="16" type="primary">FRE3</name>
    <name evidence="16" type="ORF">FIM1_3114</name>
</gene>
<feature type="transmembrane region" description="Helical" evidence="13">
    <location>
        <begin position="318"/>
        <end position="338"/>
    </location>
</feature>
<dbReference type="PANTHER" id="PTHR32361:SF9">
    <property type="entry name" value="FERRIC REDUCTASE TRANSMEMBRANE COMPONENT 3-RELATED"/>
    <property type="match status" value="1"/>
</dbReference>
<evidence type="ECO:0000256" key="13">
    <source>
        <dbReference type="SAM" id="Phobius"/>
    </source>
</evidence>
<feature type="transmembrane region" description="Helical" evidence="13">
    <location>
        <begin position="135"/>
        <end position="158"/>
    </location>
</feature>
<keyword evidence="8" id="KW-0521">NADP</keyword>
<evidence type="ECO:0000256" key="2">
    <source>
        <dbReference type="ARBA" id="ARBA00004141"/>
    </source>
</evidence>
<evidence type="ECO:0000259" key="15">
    <source>
        <dbReference type="Pfam" id="PF08022"/>
    </source>
</evidence>
<organism evidence="16 17">
    <name type="scientific">Kluyveromyces marxianus</name>
    <name type="common">Yeast</name>
    <name type="synonym">Candida kefyr</name>
    <dbReference type="NCBI Taxonomy" id="4911"/>
    <lineage>
        <taxon>Eukaryota</taxon>
        <taxon>Fungi</taxon>
        <taxon>Dikarya</taxon>
        <taxon>Ascomycota</taxon>
        <taxon>Saccharomycotina</taxon>
        <taxon>Saccharomycetes</taxon>
        <taxon>Saccharomycetales</taxon>
        <taxon>Saccharomycetaceae</taxon>
        <taxon>Kluyveromyces</taxon>
    </lineage>
</organism>
<keyword evidence="9 13" id="KW-1133">Transmembrane helix</keyword>
<dbReference type="SUPFAM" id="SSF52343">
    <property type="entry name" value="Ferredoxin reductase-like, C-terminal NADP-linked domain"/>
    <property type="match status" value="1"/>
</dbReference>
<keyword evidence="4" id="KW-0479">Metal-binding</keyword>
<proteinExistence type="predicted"/>
<feature type="domain" description="FAD-binding 8" evidence="15">
    <location>
        <begin position="409"/>
        <end position="496"/>
    </location>
</feature>
<evidence type="ECO:0000313" key="16">
    <source>
        <dbReference type="EMBL" id="QGN16401.1"/>
    </source>
</evidence>
<dbReference type="EMBL" id="CP015058">
    <property type="protein sequence ID" value="QGN16401.1"/>
    <property type="molecule type" value="Genomic_DNA"/>
</dbReference>
<dbReference type="Pfam" id="PF01794">
    <property type="entry name" value="Ferric_reduct"/>
    <property type="match status" value="1"/>
</dbReference>
<evidence type="ECO:0000256" key="10">
    <source>
        <dbReference type="ARBA" id="ARBA00023004"/>
    </source>
</evidence>
<dbReference type="Proteomes" id="UP000422736">
    <property type="component" value="Chromosome 5"/>
</dbReference>
<evidence type="ECO:0000256" key="12">
    <source>
        <dbReference type="ARBA" id="ARBA00023136"/>
    </source>
</evidence>
<evidence type="ECO:0000256" key="8">
    <source>
        <dbReference type="ARBA" id="ARBA00022857"/>
    </source>
</evidence>
<keyword evidence="4" id="KW-0349">Heme</keyword>
<dbReference type="InterPro" id="IPR013112">
    <property type="entry name" value="FAD-bd_8"/>
</dbReference>
<sequence>MNSFRSPQIPDGVVKLITCNLLSGQYNWGYSRALEDGFYDIGCGNYLPCAQTVMQCLVDLSGGDQLAALNEYTTYCNAYSGKNISLESALKQLVNGTQYLISNPSSNATNYAPLAFSMKNLEENYNFFHFIFMNFYWAFDCSMLINLTVLAVIILLAIEQKFQFPWLRKIRSRFTSTISNTHHTETKIGGWYVTILPTIGETYILLFLLVICVLSSVVYYPLYESNTGEGKIAFLAKCIANRTGGIAFGLLPLTVLLAGRNNMICWLTGMPYCSMIFYHKWAARLMTLYGSVHGVLWIGYLVWNQRGEFMNYSKDTILILWGFLICIISVILIIKSVYMWKSRHYELFLSLHIILAAVFFYGCYKHSEELGWLGWINLSVALWFMDRILRLFKIFKFGGLKLAYCKVLDPDNEIFQITIPNAGSMKFFPGCYAFLYVLNTKLFWHSHPFSLMKQGDKIIIVIKAKTGMTKELYNKLPKDGTNYPIRVCLEGPYGHNAPVDCYDHALLITSGTAIAGPISYLQRMQKIDDCHFIWIISNERFLDHMRYALEPLMVDNRCSLDIYITRPLGLDISWVPKSTRIHIGRPNIDDVVHEDLSCWKNSAVVSCALPLIDDHVRNSVAREMSLGTVDFYDELQVW</sequence>
<comment type="subcellular location">
    <subcellularLocation>
        <location evidence="2">Membrane</location>
        <topology evidence="2">Multi-pass membrane protein</topology>
    </subcellularLocation>
</comment>
<evidence type="ECO:0000256" key="6">
    <source>
        <dbReference type="ARBA" id="ARBA00022692"/>
    </source>
</evidence>
<feature type="transmembrane region" description="Helical" evidence="13">
    <location>
        <begin position="243"/>
        <end position="260"/>
    </location>
</feature>
<evidence type="ECO:0000256" key="7">
    <source>
        <dbReference type="ARBA" id="ARBA00022827"/>
    </source>
</evidence>
<dbReference type="InterPro" id="IPR039261">
    <property type="entry name" value="FNR_nucleotide-bd"/>
</dbReference>
<keyword evidence="10" id="KW-0408">Iron</keyword>
<evidence type="ECO:0000256" key="11">
    <source>
        <dbReference type="ARBA" id="ARBA00023065"/>
    </source>
</evidence>
<dbReference type="InterPro" id="IPR013130">
    <property type="entry name" value="Fe3_Rdtase_TM_dom"/>
</dbReference>
<evidence type="ECO:0000256" key="9">
    <source>
        <dbReference type="ARBA" id="ARBA00022989"/>
    </source>
</evidence>
<comment type="cofactor">
    <cofactor evidence="1">
        <name>FAD</name>
        <dbReference type="ChEBI" id="CHEBI:57692"/>
    </cofactor>
</comment>
<feature type="domain" description="Ferric oxidoreductase" evidence="14">
    <location>
        <begin position="243"/>
        <end position="363"/>
    </location>
</feature>
<feature type="transmembrane region" description="Helical" evidence="13">
    <location>
        <begin position="203"/>
        <end position="223"/>
    </location>
</feature>
<reference evidence="16 17" key="1">
    <citation type="submission" date="2016-03" db="EMBL/GenBank/DDBJ databases">
        <title>How can Kluyveromyces marxianus grow so fast - potential evolutionary course in Saccharomyces Complex revealed by comparative genomics.</title>
        <authorList>
            <person name="Mo W."/>
            <person name="Lu W."/>
            <person name="Yang X."/>
            <person name="Qi J."/>
            <person name="Lv H."/>
        </authorList>
    </citation>
    <scope>NUCLEOTIDE SEQUENCE [LARGE SCALE GENOMIC DNA]</scope>
    <source>
        <strain evidence="16 17">FIM1</strain>
    </source>
</reference>
<evidence type="ECO:0000256" key="4">
    <source>
        <dbReference type="ARBA" id="ARBA00022617"/>
    </source>
</evidence>
<keyword evidence="17" id="KW-1185">Reference proteome</keyword>
<evidence type="ECO:0000256" key="5">
    <source>
        <dbReference type="ARBA" id="ARBA00022630"/>
    </source>
</evidence>
<keyword evidence="5" id="KW-0285">Flavoprotein</keyword>
<keyword evidence="7" id="KW-0274">FAD</keyword>